<accession>A0ACB9ELE9</accession>
<protein>
    <submittedName>
        <fullName evidence="1">Uncharacterized protein</fullName>
    </submittedName>
</protein>
<proteinExistence type="predicted"/>
<comment type="caution">
    <text evidence="1">The sequence shown here is derived from an EMBL/GenBank/DDBJ whole genome shotgun (WGS) entry which is preliminary data.</text>
</comment>
<keyword evidence="2" id="KW-1185">Reference proteome</keyword>
<dbReference type="EMBL" id="CM042034">
    <property type="protein sequence ID" value="KAI3759849.1"/>
    <property type="molecule type" value="Genomic_DNA"/>
</dbReference>
<sequence length="450" mass="49445">MEKDGGGIEEVSSEKDDGGGKKSGERVKGPWSPEEDAILSRLVNEEDRIILSAHAVHGNKWASITRVLPGRTDNAIMNHWNSTLRRRGGKFNITEEAARSYEETISFGDDDANSFKSSEDATLFRPKARVSAFNQLGMIRSEGEGLVPHRCRHACCDTQPASLLGPGFVDYSAAACGFPTHELAALATDISNIAWLTSGLENSSIVKPTDDLAVLSPTPLSSVEPANVSFILEDKFEQQIAVGQLRPTLLTAVVGQKSQHQLFAVFLWSEPIEKFSGFEQPCYLIPKINLSIYTCCIGNDMKNRDALFYHDDHPQSSLDKNAIMFLQGWILLLGSLTVDTQQNHFGAVANSTSMALGVFLGWHIYLTTLQNKTTIEGWHMQYYEGVRAMLVAEQGGNVYSHPYDLGVYENLITVLGPNILCWVCPVSSYIGSGLRFRTAYNGHATTSTTS</sequence>
<name>A0ACB9ELE9_9ASTR</name>
<evidence type="ECO:0000313" key="1">
    <source>
        <dbReference type="EMBL" id="KAI3759849.1"/>
    </source>
</evidence>
<dbReference type="Proteomes" id="UP001056120">
    <property type="component" value="Linkage Group LG17"/>
</dbReference>
<gene>
    <name evidence="1" type="ORF">L1987_50232</name>
</gene>
<organism evidence="1 2">
    <name type="scientific">Smallanthus sonchifolius</name>
    <dbReference type="NCBI Taxonomy" id="185202"/>
    <lineage>
        <taxon>Eukaryota</taxon>
        <taxon>Viridiplantae</taxon>
        <taxon>Streptophyta</taxon>
        <taxon>Embryophyta</taxon>
        <taxon>Tracheophyta</taxon>
        <taxon>Spermatophyta</taxon>
        <taxon>Magnoliopsida</taxon>
        <taxon>eudicotyledons</taxon>
        <taxon>Gunneridae</taxon>
        <taxon>Pentapetalae</taxon>
        <taxon>asterids</taxon>
        <taxon>campanulids</taxon>
        <taxon>Asterales</taxon>
        <taxon>Asteraceae</taxon>
        <taxon>Asteroideae</taxon>
        <taxon>Heliantheae alliance</taxon>
        <taxon>Millerieae</taxon>
        <taxon>Smallanthus</taxon>
    </lineage>
</organism>
<evidence type="ECO:0000313" key="2">
    <source>
        <dbReference type="Proteomes" id="UP001056120"/>
    </source>
</evidence>
<reference evidence="1 2" key="2">
    <citation type="journal article" date="2022" name="Mol. Ecol. Resour.">
        <title>The genomes of chicory, endive, great burdock and yacon provide insights into Asteraceae paleo-polyploidization history and plant inulin production.</title>
        <authorList>
            <person name="Fan W."/>
            <person name="Wang S."/>
            <person name="Wang H."/>
            <person name="Wang A."/>
            <person name="Jiang F."/>
            <person name="Liu H."/>
            <person name="Zhao H."/>
            <person name="Xu D."/>
            <person name="Zhang Y."/>
        </authorList>
    </citation>
    <scope>NUCLEOTIDE SEQUENCE [LARGE SCALE GENOMIC DNA]</scope>
    <source>
        <strain evidence="2">cv. Yunnan</strain>
        <tissue evidence="1">Leaves</tissue>
    </source>
</reference>
<reference evidence="2" key="1">
    <citation type="journal article" date="2022" name="Mol. Ecol. Resour.">
        <title>The genomes of chicory, endive, great burdock and yacon provide insights into Asteraceae palaeo-polyploidization history and plant inulin production.</title>
        <authorList>
            <person name="Fan W."/>
            <person name="Wang S."/>
            <person name="Wang H."/>
            <person name="Wang A."/>
            <person name="Jiang F."/>
            <person name="Liu H."/>
            <person name="Zhao H."/>
            <person name="Xu D."/>
            <person name="Zhang Y."/>
        </authorList>
    </citation>
    <scope>NUCLEOTIDE SEQUENCE [LARGE SCALE GENOMIC DNA]</scope>
    <source>
        <strain evidence="2">cv. Yunnan</strain>
    </source>
</reference>